<geneLocation type="plasmid" evidence="2 3">
    <name>pJFP838C</name>
</geneLocation>
<organism evidence="2 3">
    <name type="scientific">Clostridium perfringens</name>
    <dbReference type="NCBI Taxonomy" id="1502"/>
    <lineage>
        <taxon>Bacteria</taxon>
        <taxon>Bacillati</taxon>
        <taxon>Bacillota</taxon>
        <taxon>Clostridia</taxon>
        <taxon>Eubacteriales</taxon>
        <taxon>Clostridiaceae</taxon>
        <taxon>Clostridium</taxon>
    </lineage>
</organism>
<evidence type="ECO:0000313" key="2">
    <source>
        <dbReference type="EMBL" id="AMN30596.1"/>
    </source>
</evidence>
<dbReference type="GO" id="GO:0006313">
    <property type="term" value="P:DNA transposition"/>
    <property type="evidence" value="ECO:0007669"/>
    <property type="project" value="InterPro"/>
</dbReference>
<protein>
    <submittedName>
        <fullName evidence="2">Transposase</fullName>
    </submittedName>
</protein>
<dbReference type="InterPro" id="IPR002525">
    <property type="entry name" value="Transp_IS110-like_N"/>
</dbReference>
<dbReference type="EMBL" id="CP013040">
    <property type="protein sequence ID" value="AMN30596.1"/>
    <property type="molecule type" value="Genomic_DNA"/>
</dbReference>
<keyword evidence="2" id="KW-0614">Plasmid</keyword>
<dbReference type="GO" id="GO:0003677">
    <property type="term" value="F:DNA binding"/>
    <property type="evidence" value="ECO:0007669"/>
    <property type="project" value="InterPro"/>
</dbReference>
<dbReference type="Pfam" id="PF01548">
    <property type="entry name" value="DEDD_Tnp_IS110"/>
    <property type="match status" value="1"/>
</dbReference>
<evidence type="ECO:0000313" key="3">
    <source>
        <dbReference type="Proteomes" id="UP000070260"/>
    </source>
</evidence>
<dbReference type="PATRIC" id="fig|1502.177.peg.3716"/>
<dbReference type="GO" id="GO:0004803">
    <property type="term" value="F:transposase activity"/>
    <property type="evidence" value="ECO:0007669"/>
    <property type="project" value="InterPro"/>
</dbReference>
<name>A0A140GPY7_CLOPF</name>
<evidence type="ECO:0000259" key="1">
    <source>
        <dbReference type="Pfam" id="PF01548"/>
    </source>
</evidence>
<proteinExistence type="predicted"/>
<gene>
    <name evidence="2" type="ORF">JFP838_pC0014</name>
</gene>
<feature type="domain" description="Transposase IS110-like N-terminal" evidence="1">
    <location>
        <begin position="4"/>
        <end position="88"/>
    </location>
</feature>
<dbReference type="PANTHER" id="PTHR33055">
    <property type="entry name" value="TRANSPOSASE FOR INSERTION SEQUENCE ELEMENT IS1111A"/>
    <property type="match status" value="1"/>
</dbReference>
<dbReference type="InterPro" id="IPR047650">
    <property type="entry name" value="Transpos_IS110"/>
</dbReference>
<accession>A0A140GPY7</accession>
<dbReference type="Proteomes" id="UP000070260">
    <property type="component" value="Plasmid pJFP838C"/>
</dbReference>
<reference evidence="2 3" key="1">
    <citation type="journal article" date="2016" name="PLoS ONE">
        <title>Plasmid Characterization and Chromosome Analysis of Two netF+ Clostridium perfringens Isolates Associated with Foal and Canine Necrotizing Enteritis.</title>
        <authorList>
            <person name="Mehdizadeh Gohari I."/>
            <person name="Kropinski A.M."/>
            <person name="Weese S.J."/>
            <person name="Parreira V.R."/>
            <person name="Whitehead A.E."/>
            <person name="Boerlin P."/>
            <person name="Prescott J.F."/>
        </authorList>
    </citation>
    <scope>NUCLEOTIDE SEQUENCE [LARGE SCALE GENOMIC DNA]</scope>
    <source>
        <strain evidence="2 3">JP838</strain>
        <plasmid evidence="3">Plasmid pJFP838C</plasmid>
    </source>
</reference>
<sequence>MISIGIDVSKGKSTVCALKPYGEVFKDSYEIQHTETDLKNLVNDILSLKEDVKVVMEATGSYHLPVLTYLKEHNIFVSVINPLLMKSILSED</sequence>
<dbReference type="AlphaFoldDB" id="A0A140GPY7"/>